<evidence type="ECO:0000259" key="1">
    <source>
        <dbReference type="Pfam" id="PF13546"/>
    </source>
</evidence>
<protein>
    <submittedName>
        <fullName evidence="2">IS701 family transposase</fullName>
    </submittedName>
</protein>
<dbReference type="InterPro" id="IPR039365">
    <property type="entry name" value="IS701-like"/>
</dbReference>
<dbReference type="AlphaFoldDB" id="A0A552LV02"/>
<proteinExistence type="predicted"/>
<dbReference type="Proteomes" id="UP000320730">
    <property type="component" value="Unassembled WGS sequence"/>
</dbReference>
<sequence length="209" mass="24066">MVKPRPAQPTVKLIDDYCENYRDLFPEVRTFEYFKYLHLGLISEIKRKTLPAIAKVVGLEDAEGLDNFLTEAPWSVEELRNRRLKLIINLIRGEEIMVIIDETGDKKKGKTTDYVKRQYIGNLGKIENGIVAVTSYGLWRGITFPLIAEVYKPRERLKEGDDYKSKPQIGGEIIKKLREMGLKIKLVLADSEYGESEDNFVSILNKEKL</sequence>
<reference evidence="2 3" key="1">
    <citation type="submission" date="2019-01" db="EMBL/GenBank/DDBJ databases">
        <title>Coherence of Microcystis species and biogeography revealed through population genomics.</title>
        <authorList>
            <person name="Perez-Carrascal O.M."/>
            <person name="Terrat Y."/>
            <person name="Giani A."/>
            <person name="Fortin N."/>
            <person name="Tromas N."/>
            <person name="Shapiro B.J."/>
        </authorList>
    </citation>
    <scope>NUCLEOTIDE SEQUENCE [LARGE SCALE GENOMIC DNA]</scope>
    <source>
        <strain evidence="2">Mf_WU_F_19750830_S460</strain>
    </source>
</reference>
<dbReference type="EMBL" id="SFAN01000060">
    <property type="protein sequence ID" value="TRV24044.1"/>
    <property type="molecule type" value="Genomic_DNA"/>
</dbReference>
<organism evidence="2 3">
    <name type="scientific">Microcystis flos-aquae Mf_WU_F_19750830_S460</name>
    <dbReference type="NCBI Taxonomy" id="2486237"/>
    <lineage>
        <taxon>Bacteria</taxon>
        <taxon>Bacillati</taxon>
        <taxon>Cyanobacteriota</taxon>
        <taxon>Cyanophyceae</taxon>
        <taxon>Oscillatoriophycideae</taxon>
        <taxon>Chroococcales</taxon>
        <taxon>Microcystaceae</taxon>
        <taxon>Microcystis</taxon>
    </lineage>
</organism>
<evidence type="ECO:0000313" key="3">
    <source>
        <dbReference type="Proteomes" id="UP000320730"/>
    </source>
</evidence>
<dbReference type="PANTHER" id="PTHR33627">
    <property type="entry name" value="TRANSPOSASE"/>
    <property type="match status" value="1"/>
</dbReference>
<gene>
    <name evidence="2" type="ORF">EWV40_07460</name>
</gene>
<name>A0A552LV02_9CHRO</name>
<dbReference type="InterPro" id="IPR038721">
    <property type="entry name" value="IS701-like_DDE_dom"/>
</dbReference>
<evidence type="ECO:0000313" key="2">
    <source>
        <dbReference type="EMBL" id="TRV24044.1"/>
    </source>
</evidence>
<accession>A0A552LV02</accession>
<dbReference type="Pfam" id="PF13546">
    <property type="entry name" value="DDE_5"/>
    <property type="match status" value="1"/>
</dbReference>
<dbReference type="PANTHER" id="PTHR33627:SF1">
    <property type="entry name" value="TRANSPOSASE"/>
    <property type="match status" value="1"/>
</dbReference>
<feature type="domain" description="Transposase IS701-like DDE" evidence="1">
    <location>
        <begin position="36"/>
        <end position="197"/>
    </location>
</feature>
<comment type="caution">
    <text evidence="2">The sequence shown here is derived from an EMBL/GenBank/DDBJ whole genome shotgun (WGS) entry which is preliminary data.</text>
</comment>